<evidence type="ECO:0000313" key="2">
    <source>
        <dbReference type="EMBL" id="PRY03366.1"/>
    </source>
</evidence>
<accession>A0A2T0QH62</accession>
<comment type="caution">
    <text evidence="2">The sequence shown here is derived from an EMBL/GenBank/DDBJ whole genome shotgun (WGS) entry which is preliminary data.</text>
</comment>
<dbReference type="InterPro" id="IPR001584">
    <property type="entry name" value="Integrase_cat-core"/>
</dbReference>
<feature type="domain" description="Integrase catalytic" evidence="1">
    <location>
        <begin position="155"/>
        <end position="326"/>
    </location>
</feature>
<dbReference type="RefSeq" id="WP_106215804.1">
    <property type="nucleotide sequence ID" value="NZ_PVZF01000062.1"/>
</dbReference>
<sequence length="329" mass="36794">MPHRNAALTPAGRLKLARLIVDDCWPIRRAAERFQVSWTTAARWADRLLQVRMTGEREEGGLVDRSSRPHRSPTRTRRAVVKKVVHLRTTRGWGPARIGPKLGLPISTVAAVIAREGLPRLCDVDLADRQRIRREVRRYEHAAAGDLVHIDVKKLGVIPDGGGWRFHGRGSDAAKAARPGNLGYGYLHTVLDDHSRLAFTEILADEKGSTTASFWARAHAWFAGCGIAIARCLSDNGSNYRSRDFAAALAVTGTVHKRTRPYRPQTNGKVERFHRTLATEWAYARPYSSEAARRRALPTWLHLYNHHRHHTALGGLTPASRVTNLSGQY</sequence>
<dbReference type="Proteomes" id="UP000238083">
    <property type="component" value="Unassembled WGS sequence"/>
</dbReference>
<dbReference type="NCBIfam" id="NF033577">
    <property type="entry name" value="transpos_IS481"/>
    <property type="match status" value="1"/>
</dbReference>
<dbReference type="PANTHER" id="PTHR35004:SF6">
    <property type="entry name" value="TRANSPOSASE"/>
    <property type="match status" value="1"/>
</dbReference>
<protein>
    <submittedName>
        <fullName evidence="2">Transposase IS481 family protein</fullName>
    </submittedName>
</protein>
<dbReference type="Pfam" id="PF13683">
    <property type="entry name" value="rve_3"/>
    <property type="match status" value="1"/>
</dbReference>
<dbReference type="InterPro" id="IPR036397">
    <property type="entry name" value="RNaseH_sf"/>
</dbReference>
<reference evidence="2 3" key="1">
    <citation type="submission" date="2018-03" db="EMBL/GenBank/DDBJ databases">
        <title>Genomic Encyclopedia of Archaeal and Bacterial Type Strains, Phase II (KMG-II): from individual species to whole genera.</title>
        <authorList>
            <person name="Goeker M."/>
        </authorList>
    </citation>
    <scope>NUCLEOTIDE SEQUENCE [LARGE SCALE GENOMIC DNA]</scope>
    <source>
        <strain evidence="2 3">DSM 19711</strain>
    </source>
</reference>
<dbReference type="PANTHER" id="PTHR35004">
    <property type="entry name" value="TRANSPOSASE RV3428C-RELATED"/>
    <property type="match status" value="1"/>
</dbReference>
<dbReference type="AlphaFoldDB" id="A0A2T0QH62"/>
<proteinExistence type="predicted"/>
<dbReference type="InterPro" id="IPR024967">
    <property type="entry name" value="DNA-bd_IS481-type"/>
</dbReference>
<dbReference type="InterPro" id="IPR047656">
    <property type="entry name" value="IS481-like_transpos"/>
</dbReference>
<dbReference type="GO" id="GO:0015074">
    <property type="term" value="P:DNA integration"/>
    <property type="evidence" value="ECO:0007669"/>
    <property type="project" value="InterPro"/>
</dbReference>
<dbReference type="PROSITE" id="PS50994">
    <property type="entry name" value="INTEGRASE"/>
    <property type="match status" value="1"/>
</dbReference>
<evidence type="ECO:0000259" key="1">
    <source>
        <dbReference type="PROSITE" id="PS50994"/>
    </source>
</evidence>
<organism evidence="2 3">
    <name type="scientific">Kineococcus rhizosphaerae</name>
    <dbReference type="NCBI Taxonomy" id="559628"/>
    <lineage>
        <taxon>Bacteria</taxon>
        <taxon>Bacillati</taxon>
        <taxon>Actinomycetota</taxon>
        <taxon>Actinomycetes</taxon>
        <taxon>Kineosporiales</taxon>
        <taxon>Kineosporiaceae</taxon>
        <taxon>Kineococcus</taxon>
    </lineage>
</organism>
<feature type="non-terminal residue" evidence="2">
    <location>
        <position position="329"/>
    </location>
</feature>
<gene>
    <name evidence="2" type="ORF">CLV37_1621</name>
</gene>
<name>A0A2T0QH62_9ACTN</name>
<dbReference type="OrthoDB" id="568335at2"/>
<dbReference type="EMBL" id="PVZF01000062">
    <property type="protein sequence ID" value="PRY03366.1"/>
    <property type="molecule type" value="Genomic_DNA"/>
</dbReference>
<dbReference type="Gene3D" id="3.30.420.10">
    <property type="entry name" value="Ribonuclease H-like superfamily/Ribonuclease H"/>
    <property type="match status" value="1"/>
</dbReference>
<evidence type="ECO:0000313" key="3">
    <source>
        <dbReference type="Proteomes" id="UP000238083"/>
    </source>
</evidence>
<dbReference type="InterPro" id="IPR012337">
    <property type="entry name" value="RNaseH-like_sf"/>
</dbReference>
<keyword evidence="3" id="KW-1185">Reference proteome</keyword>
<dbReference type="GO" id="GO:0003676">
    <property type="term" value="F:nucleic acid binding"/>
    <property type="evidence" value="ECO:0007669"/>
    <property type="project" value="InterPro"/>
</dbReference>
<dbReference type="SUPFAM" id="SSF53098">
    <property type="entry name" value="Ribonuclease H-like"/>
    <property type="match status" value="1"/>
</dbReference>
<dbReference type="Pfam" id="PF13011">
    <property type="entry name" value="LZ_Tnp_IS481"/>
    <property type="match status" value="1"/>
</dbReference>